<dbReference type="Proteomes" id="UP000585272">
    <property type="component" value="Unassembled WGS sequence"/>
</dbReference>
<comment type="caution">
    <text evidence="2">The sequence shown here is derived from an EMBL/GenBank/DDBJ whole genome shotgun (WGS) entry which is preliminary data.</text>
</comment>
<dbReference type="AlphaFoldDB" id="A0A840IBY4"/>
<accession>A0A840IBY4</accession>
<feature type="transmembrane region" description="Helical" evidence="1">
    <location>
        <begin position="6"/>
        <end position="27"/>
    </location>
</feature>
<dbReference type="RefSeq" id="WP_183341628.1">
    <property type="nucleotide sequence ID" value="NZ_JACHNU010000002.1"/>
</dbReference>
<name>A0A840IBY4_9ACTN</name>
<evidence type="ECO:0000256" key="1">
    <source>
        <dbReference type="SAM" id="Phobius"/>
    </source>
</evidence>
<reference evidence="2 3" key="1">
    <citation type="submission" date="2020-08" db="EMBL/GenBank/DDBJ databases">
        <title>Genomic Encyclopedia of Archaeal and Bacterial Type Strains, Phase II (KMG-II): from individual species to whole genera.</title>
        <authorList>
            <person name="Goeker M."/>
        </authorList>
    </citation>
    <scope>NUCLEOTIDE SEQUENCE [LARGE SCALE GENOMIC DNA]</scope>
    <source>
        <strain evidence="2 3">DSM 23288</strain>
    </source>
</reference>
<evidence type="ECO:0000313" key="2">
    <source>
        <dbReference type="EMBL" id="MBB4662437.1"/>
    </source>
</evidence>
<dbReference type="EMBL" id="JACHNU010000002">
    <property type="protein sequence ID" value="MBB4662437.1"/>
    <property type="molecule type" value="Genomic_DNA"/>
</dbReference>
<keyword evidence="1" id="KW-1133">Transmembrane helix</keyword>
<evidence type="ECO:0000313" key="3">
    <source>
        <dbReference type="Proteomes" id="UP000585272"/>
    </source>
</evidence>
<gene>
    <name evidence="2" type="ORF">BDZ31_002023</name>
</gene>
<keyword evidence="1" id="KW-0472">Membrane</keyword>
<proteinExistence type="predicted"/>
<organism evidence="2 3">
    <name type="scientific">Conexibacter arvalis</name>
    <dbReference type="NCBI Taxonomy" id="912552"/>
    <lineage>
        <taxon>Bacteria</taxon>
        <taxon>Bacillati</taxon>
        <taxon>Actinomycetota</taxon>
        <taxon>Thermoleophilia</taxon>
        <taxon>Solirubrobacterales</taxon>
        <taxon>Conexibacteraceae</taxon>
        <taxon>Conexibacter</taxon>
    </lineage>
</organism>
<protein>
    <submittedName>
        <fullName evidence="2">Uncharacterized protein</fullName>
    </submittedName>
</protein>
<keyword evidence="1" id="KW-0812">Transmembrane</keyword>
<sequence length="92" mass="10100">MDPFVAIMGGIVAVIVIAIVALGLFYPGTGAAQVGWRTPRQHADEEAARDREDLAQMLEAANERRRARGEPELTVEGLVEEELARERGWRGS</sequence>
<keyword evidence="3" id="KW-1185">Reference proteome</keyword>